<dbReference type="InterPro" id="IPR039425">
    <property type="entry name" value="RNA_pol_sigma-70-like"/>
</dbReference>
<dbReference type="InterPro" id="IPR036388">
    <property type="entry name" value="WH-like_DNA-bd_sf"/>
</dbReference>
<reference evidence="8 9" key="1">
    <citation type="submission" date="2014-03" db="EMBL/GenBank/DDBJ databases">
        <title>The draft genome sequence of Marivita geojedonensis KCTC 23882.</title>
        <authorList>
            <person name="Lai Q."/>
            <person name="Shao Z."/>
        </authorList>
    </citation>
    <scope>NUCLEOTIDE SEQUENCE [LARGE SCALE GENOMIC DNA]</scope>
    <source>
        <strain evidence="8 9">DPG-138</strain>
    </source>
</reference>
<dbReference type="SUPFAM" id="SSF88946">
    <property type="entry name" value="Sigma2 domain of RNA polymerase sigma factors"/>
    <property type="match status" value="1"/>
</dbReference>
<keyword evidence="9" id="KW-1185">Reference proteome</keyword>
<comment type="caution">
    <text evidence="8">The sequence shown here is derived from an EMBL/GenBank/DDBJ whole genome shotgun (WGS) entry which is preliminary data.</text>
</comment>
<dbReference type="InterPro" id="IPR013249">
    <property type="entry name" value="RNA_pol_sigma70_r4_t2"/>
</dbReference>
<proteinExistence type="inferred from homology"/>
<dbReference type="GO" id="GO:0003677">
    <property type="term" value="F:DNA binding"/>
    <property type="evidence" value="ECO:0007669"/>
    <property type="project" value="UniProtKB-KW"/>
</dbReference>
<dbReference type="RefSeq" id="WP_085641061.1">
    <property type="nucleotide sequence ID" value="NZ_JFKC01000026.1"/>
</dbReference>
<dbReference type="Gene3D" id="1.10.1740.10">
    <property type="match status" value="1"/>
</dbReference>
<keyword evidence="5" id="KW-0804">Transcription</keyword>
<dbReference type="Gene3D" id="1.10.10.10">
    <property type="entry name" value="Winged helix-like DNA-binding domain superfamily/Winged helix DNA-binding domain"/>
    <property type="match status" value="1"/>
</dbReference>
<organism evidence="8 9">
    <name type="scientific">Marivita geojedonensis</name>
    <dbReference type="NCBI Taxonomy" id="1123756"/>
    <lineage>
        <taxon>Bacteria</taxon>
        <taxon>Pseudomonadati</taxon>
        <taxon>Pseudomonadota</taxon>
        <taxon>Alphaproteobacteria</taxon>
        <taxon>Rhodobacterales</taxon>
        <taxon>Roseobacteraceae</taxon>
        <taxon>Marivita</taxon>
    </lineage>
</organism>
<feature type="domain" description="RNA polymerase sigma-70 region 2" evidence="6">
    <location>
        <begin position="30"/>
        <end position="97"/>
    </location>
</feature>
<dbReference type="InterPro" id="IPR013325">
    <property type="entry name" value="RNA_pol_sigma_r2"/>
</dbReference>
<feature type="domain" description="RNA polymerase sigma factor 70 region 4 type 2" evidence="7">
    <location>
        <begin position="125"/>
        <end position="177"/>
    </location>
</feature>
<keyword evidence="3" id="KW-0731">Sigma factor</keyword>
<keyword evidence="2" id="KW-0805">Transcription regulation</keyword>
<evidence type="ECO:0000256" key="3">
    <source>
        <dbReference type="ARBA" id="ARBA00023082"/>
    </source>
</evidence>
<protein>
    <submittedName>
        <fullName evidence="8">RNA polymerase sigma factor</fullName>
    </submittedName>
</protein>
<dbReference type="STRING" id="1123756.MGEO_18180"/>
<dbReference type="PANTHER" id="PTHR43133:SF8">
    <property type="entry name" value="RNA POLYMERASE SIGMA FACTOR HI_1459-RELATED"/>
    <property type="match status" value="1"/>
</dbReference>
<evidence type="ECO:0000259" key="7">
    <source>
        <dbReference type="Pfam" id="PF08281"/>
    </source>
</evidence>
<evidence type="ECO:0000259" key="6">
    <source>
        <dbReference type="Pfam" id="PF04542"/>
    </source>
</evidence>
<accession>A0A1X4NF71</accession>
<evidence type="ECO:0000313" key="9">
    <source>
        <dbReference type="Proteomes" id="UP000193926"/>
    </source>
</evidence>
<dbReference type="GO" id="GO:0016987">
    <property type="term" value="F:sigma factor activity"/>
    <property type="evidence" value="ECO:0007669"/>
    <property type="project" value="UniProtKB-KW"/>
</dbReference>
<evidence type="ECO:0000256" key="4">
    <source>
        <dbReference type="ARBA" id="ARBA00023125"/>
    </source>
</evidence>
<dbReference type="OrthoDB" id="9780326at2"/>
<evidence type="ECO:0000256" key="1">
    <source>
        <dbReference type="ARBA" id="ARBA00010641"/>
    </source>
</evidence>
<dbReference type="SUPFAM" id="SSF88659">
    <property type="entry name" value="Sigma3 and sigma4 domains of RNA polymerase sigma factors"/>
    <property type="match status" value="1"/>
</dbReference>
<evidence type="ECO:0000256" key="2">
    <source>
        <dbReference type="ARBA" id="ARBA00023015"/>
    </source>
</evidence>
<gene>
    <name evidence="8" type="ORF">MGEO_18180</name>
</gene>
<dbReference type="PANTHER" id="PTHR43133">
    <property type="entry name" value="RNA POLYMERASE ECF-TYPE SIGMA FACTO"/>
    <property type="match status" value="1"/>
</dbReference>
<evidence type="ECO:0000313" key="8">
    <source>
        <dbReference type="EMBL" id="OSQ45642.1"/>
    </source>
</evidence>
<dbReference type="AlphaFoldDB" id="A0A1X4NF71"/>
<dbReference type="Pfam" id="PF08281">
    <property type="entry name" value="Sigma70_r4_2"/>
    <property type="match status" value="1"/>
</dbReference>
<keyword evidence="4" id="KW-0238">DNA-binding</keyword>
<dbReference type="EMBL" id="JFKC01000026">
    <property type="protein sequence ID" value="OSQ45642.1"/>
    <property type="molecule type" value="Genomic_DNA"/>
</dbReference>
<comment type="similarity">
    <text evidence="1">Belongs to the sigma-70 factor family. ECF subfamily.</text>
</comment>
<dbReference type="InterPro" id="IPR013324">
    <property type="entry name" value="RNA_pol_sigma_r3/r4-like"/>
</dbReference>
<dbReference type="Pfam" id="PF04542">
    <property type="entry name" value="Sigma70_r2"/>
    <property type="match status" value="1"/>
</dbReference>
<dbReference type="GO" id="GO:0006352">
    <property type="term" value="P:DNA-templated transcription initiation"/>
    <property type="evidence" value="ECO:0007669"/>
    <property type="project" value="InterPro"/>
</dbReference>
<dbReference type="Proteomes" id="UP000193926">
    <property type="component" value="Unassembled WGS sequence"/>
</dbReference>
<dbReference type="InterPro" id="IPR014284">
    <property type="entry name" value="RNA_pol_sigma-70_dom"/>
</dbReference>
<dbReference type="InterPro" id="IPR007627">
    <property type="entry name" value="RNA_pol_sigma70_r2"/>
</dbReference>
<dbReference type="NCBIfam" id="TIGR02937">
    <property type="entry name" value="sigma70-ECF"/>
    <property type="match status" value="1"/>
</dbReference>
<name>A0A1X4NF71_9RHOB</name>
<sequence length="199" mass="21796">MTQSQTDPAAEAALLEAYAAGDAAAARTLASTYTPLVFAHAFRMLNDRAEAEDVAQDAMLRLWRQAPGWDAQGGASVRTWLYRVTANLCIDRLRKARPDGLPEDLEIADGGLGAEEQMQDEARRLALQDALMQLPDRQRQAVVLRHIEGLGNMEIAQIMDIGPRAVESLTARGKRALTALLSGQRKDLGYTDDTVQTSY</sequence>
<evidence type="ECO:0000256" key="5">
    <source>
        <dbReference type="ARBA" id="ARBA00023163"/>
    </source>
</evidence>
<dbReference type="CDD" id="cd06171">
    <property type="entry name" value="Sigma70_r4"/>
    <property type="match status" value="1"/>
</dbReference>